<feature type="coiled-coil region" evidence="7">
    <location>
        <begin position="43"/>
        <end position="153"/>
    </location>
</feature>
<evidence type="ECO:0000256" key="1">
    <source>
        <dbReference type="ARBA" id="ARBA00004496"/>
    </source>
</evidence>
<keyword evidence="3" id="KW-0963">Cytoplasm</keyword>
<proteinExistence type="inferred from homology"/>
<evidence type="ECO:0000256" key="3">
    <source>
        <dbReference type="ARBA" id="ARBA00022490"/>
    </source>
</evidence>
<sequence length="337" mass="36672">MKITALDIRQKTFEKAFRGLDKDEVQAFLLTLSQQWERMGDENRELRMKLEHATHEVSKMREVETSLYRTLKTAEDTGNSITEQAQRDAELRIREAQLKAEQLLNEARQKARGVMDDAYKQAEKTVTEMKTEVNGLGQECQRLESQLDGLVRDLHHLATDALDKVEKAKARPKAAVAAILSRTASVKVNRPDPSPETDAPMFVTSSSTSSSAAIAGASAATFGGSVTPATAKVIDLQPGSYNPKPGQQPDPSNPDQAPGPDIQPMPSPRENPGISEPSRIYQPGPAQVPEPDAPTVEPMAPDIQPIGPSHPEITQPSPATHPGMVAVAAEKSFFDEI</sequence>
<comment type="caution">
    <text evidence="9">The sequence shown here is derived from an EMBL/GenBank/DDBJ whole genome shotgun (WGS) entry which is preliminary data.</text>
</comment>
<dbReference type="EMBL" id="MTSE01000002">
    <property type="protein sequence ID" value="OUJ75481.1"/>
    <property type="molecule type" value="Genomic_DNA"/>
</dbReference>
<accession>A0A243WI17</accession>
<dbReference type="NCBIfam" id="TIGR03544">
    <property type="entry name" value="DivI1A_domain"/>
    <property type="match status" value="1"/>
</dbReference>
<keyword evidence="5 7" id="KW-0175">Coiled coil</keyword>
<gene>
    <name evidence="9" type="ORF">BXP70_05570</name>
</gene>
<dbReference type="Proteomes" id="UP000194873">
    <property type="component" value="Unassembled WGS sequence"/>
</dbReference>
<dbReference type="PANTHER" id="PTHR35794">
    <property type="entry name" value="CELL DIVISION PROTEIN DIVIVA"/>
    <property type="match status" value="1"/>
</dbReference>
<dbReference type="InterPro" id="IPR019933">
    <property type="entry name" value="DivIVA_domain"/>
</dbReference>
<evidence type="ECO:0000256" key="4">
    <source>
        <dbReference type="ARBA" id="ARBA00022618"/>
    </source>
</evidence>
<protein>
    <recommendedName>
        <fullName evidence="11">Diviva domain containing protein</fullName>
    </recommendedName>
</protein>
<dbReference type="Gene3D" id="6.10.250.660">
    <property type="match status" value="1"/>
</dbReference>
<dbReference type="Gene3D" id="1.20.5.2950">
    <property type="match status" value="1"/>
</dbReference>
<comment type="similarity">
    <text evidence="2">Belongs to the DivIVA family.</text>
</comment>
<evidence type="ECO:0000256" key="7">
    <source>
        <dbReference type="SAM" id="Coils"/>
    </source>
</evidence>
<dbReference type="GO" id="GO:0051301">
    <property type="term" value="P:cell division"/>
    <property type="evidence" value="ECO:0007669"/>
    <property type="project" value="UniProtKB-KW"/>
</dbReference>
<keyword evidence="6" id="KW-0131">Cell cycle</keyword>
<reference evidence="9 10" key="1">
    <citation type="submission" date="2017-01" db="EMBL/GenBank/DDBJ databases">
        <title>A new Hymenobacter.</title>
        <authorList>
            <person name="Liang Y."/>
            <person name="Feng F."/>
        </authorList>
    </citation>
    <scope>NUCLEOTIDE SEQUENCE [LARGE SCALE GENOMIC DNA]</scope>
    <source>
        <strain evidence="9">MIMBbqt21</strain>
    </source>
</reference>
<dbReference type="PANTHER" id="PTHR35794:SF2">
    <property type="entry name" value="CELL DIVISION PROTEIN DIVIVA"/>
    <property type="match status" value="1"/>
</dbReference>
<dbReference type="OrthoDB" id="9815492at2"/>
<keyword evidence="10" id="KW-1185">Reference proteome</keyword>
<feature type="region of interest" description="Disordered" evidence="8">
    <location>
        <begin position="235"/>
        <end position="323"/>
    </location>
</feature>
<evidence type="ECO:0000313" key="10">
    <source>
        <dbReference type="Proteomes" id="UP000194873"/>
    </source>
</evidence>
<evidence type="ECO:0000256" key="8">
    <source>
        <dbReference type="SAM" id="MobiDB-lite"/>
    </source>
</evidence>
<keyword evidence="4" id="KW-0132">Cell division</keyword>
<dbReference type="Pfam" id="PF05103">
    <property type="entry name" value="DivIVA"/>
    <property type="match status" value="1"/>
</dbReference>
<evidence type="ECO:0000256" key="2">
    <source>
        <dbReference type="ARBA" id="ARBA00009008"/>
    </source>
</evidence>
<name>A0A243WI17_9BACT</name>
<dbReference type="InterPro" id="IPR007793">
    <property type="entry name" value="DivIVA_fam"/>
</dbReference>
<organism evidence="9 10">
    <name type="scientific">Hymenobacter crusticola</name>
    <dbReference type="NCBI Taxonomy" id="1770526"/>
    <lineage>
        <taxon>Bacteria</taxon>
        <taxon>Pseudomonadati</taxon>
        <taxon>Bacteroidota</taxon>
        <taxon>Cytophagia</taxon>
        <taxon>Cytophagales</taxon>
        <taxon>Hymenobacteraceae</taxon>
        <taxon>Hymenobacter</taxon>
    </lineage>
</organism>
<dbReference type="RefSeq" id="WP_086593023.1">
    <property type="nucleotide sequence ID" value="NZ_MTSE01000002.1"/>
</dbReference>
<comment type="subcellular location">
    <subcellularLocation>
        <location evidence="1">Cytoplasm</location>
    </subcellularLocation>
</comment>
<evidence type="ECO:0000256" key="5">
    <source>
        <dbReference type="ARBA" id="ARBA00023054"/>
    </source>
</evidence>
<evidence type="ECO:0000313" key="9">
    <source>
        <dbReference type="EMBL" id="OUJ75481.1"/>
    </source>
</evidence>
<evidence type="ECO:0008006" key="11">
    <source>
        <dbReference type="Google" id="ProtNLM"/>
    </source>
</evidence>
<dbReference type="AlphaFoldDB" id="A0A243WI17"/>
<dbReference type="GO" id="GO:0005737">
    <property type="term" value="C:cytoplasm"/>
    <property type="evidence" value="ECO:0007669"/>
    <property type="project" value="UniProtKB-SubCell"/>
</dbReference>
<evidence type="ECO:0000256" key="6">
    <source>
        <dbReference type="ARBA" id="ARBA00023306"/>
    </source>
</evidence>